<feature type="transmembrane region" description="Helical" evidence="8">
    <location>
        <begin position="437"/>
        <end position="454"/>
    </location>
</feature>
<evidence type="ECO:0000256" key="3">
    <source>
        <dbReference type="ARBA" id="ARBA00022448"/>
    </source>
</evidence>
<dbReference type="GO" id="GO:0005886">
    <property type="term" value="C:plasma membrane"/>
    <property type="evidence" value="ECO:0007669"/>
    <property type="project" value="UniProtKB-SubCell"/>
</dbReference>
<dbReference type="RefSeq" id="WP_150695529.1">
    <property type="nucleotide sequence ID" value="NZ_CABPRZ010000002.1"/>
</dbReference>
<dbReference type="InterPro" id="IPR001036">
    <property type="entry name" value="Acrflvin-R"/>
</dbReference>
<evidence type="ECO:0000313" key="9">
    <source>
        <dbReference type="EMBL" id="VVD71007.1"/>
    </source>
</evidence>
<dbReference type="Pfam" id="PF00873">
    <property type="entry name" value="ACR_tran"/>
    <property type="match status" value="1"/>
</dbReference>
<evidence type="ECO:0000256" key="8">
    <source>
        <dbReference type="SAM" id="Phobius"/>
    </source>
</evidence>
<dbReference type="Gene3D" id="3.30.2090.10">
    <property type="entry name" value="Multidrug efflux transporter AcrB TolC docking domain, DN and DC subdomains"/>
    <property type="match status" value="2"/>
</dbReference>
<dbReference type="NCBIfam" id="TIGR00914">
    <property type="entry name" value="2A0601"/>
    <property type="match status" value="1"/>
</dbReference>
<feature type="transmembrane region" description="Helical" evidence="8">
    <location>
        <begin position="860"/>
        <end position="879"/>
    </location>
</feature>
<keyword evidence="10" id="KW-1185">Reference proteome</keyword>
<accession>A0A5E4S5T4</accession>
<dbReference type="SUPFAM" id="SSF82693">
    <property type="entry name" value="Multidrug efflux transporter AcrB pore domain, PN1, PN2, PC1 and PC2 subdomains"/>
    <property type="match status" value="3"/>
</dbReference>
<dbReference type="InterPro" id="IPR004763">
    <property type="entry name" value="CusA-like"/>
</dbReference>
<feature type="transmembrane region" description="Helical" evidence="8">
    <location>
        <begin position="361"/>
        <end position="381"/>
    </location>
</feature>
<feature type="transmembrane region" description="Helical" evidence="8">
    <location>
        <begin position="886"/>
        <end position="906"/>
    </location>
</feature>
<dbReference type="GO" id="GO:0042910">
    <property type="term" value="F:xenobiotic transmembrane transporter activity"/>
    <property type="evidence" value="ECO:0007669"/>
    <property type="project" value="TreeGrafter"/>
</dbReference>
<evidence type="ECO:0000256" key="2">
    <source>
        <dbReference type="ARBA" id="ARBA00010942"/>
    </source>
</evidence>
<gene>
    <name evidence="9" type="primary">czcA_1</name>
    <name evidence="9" type="ORF">PTE30175_00566</name>
</gene>
<dbReference type="OrthoDB" id="9798415at2"/>
<feature type="transmembrane region" description="Helical" evidence="8">
    <location>
        <begin position="14"/>
        <end position="31"/>
    </location>
</feature>
<dbReference type="Gene3D" id="3.30.70.1430">
    <property type="entry name" value="Multidrug efflux transporter AcrB pore domain"/>
    <property type="match status" value="2"/>
</dbReference>
<dbReference type="EMBL" id="CABPRZ010000002">
    <property type="protein sequence ID" value="VVD71007.1"/>
    <property type="molecule type" value="Genomic_DNA"/>
</dbReference>
<keyword evidence="4" id="KW-1003">Cell membrane</keyword>
<name>A0A5E4S5T4_9BURK</name>
<dbReference type="AlphaFoldDB" id="A0A5E4S5T4"/>
<dbReference type="SUPFAM" id="SSF82866">
    <property type="entry name" value="Multidrug efflux transporter AcrB transmembrane domain"/>
    <property type="match status" value="2"/>
</dbReference>
<feature type="transmembrane region" description="Helical" evidence="8">
    <location>
        <begin position="335"/>
        <end position="354"/>
    </location>
</feature>
<keyword evidence="3" id="KW-0813">Transport</keyword>
<reference evidence="9 10" key="1">
    <citation type="submission" date="2019-08" db="EMBL/GenBank/DDBJ databases">
        <authorList>
            <person name="Peeters C."/>
        </authorList>
    </citation>
    <scope>NUCLEOTIDE SEQUENCE [LARGE SCALE GENOMIC DNA]</scope>
    <source>
        <strain evidence="9 10">LMG 30175</strain>
    </source>
</reference>
<dbReference type="InterPro" id="IPR027463">
    <property type="entry name" value="AcrB_DN_DC_subdom"/>
</dbReference>
<feature type="transmembrane region" description="Helical" evidence="8">
    <location>
        <begin position="989"/>
        <end position="1013"/>
    </location>
</feature>
<keyword evidence="5 8" id="KW-0812">Transmembrane</keyword>
<evidence type="ECO:0000256" key="7">
    <source>
        <dbReference type="ARBA" id="ARBA00023136"/>
    </source>
</evidence>
<dbReference type="Gene3D" id="3.30.70.1320">
    <property type="entry name" value="Multidrug efflux transporter AcrB pore domain like"/>
    <property type="match status" value="1"/>
</dbReference>
<evidence type="ECO:0000256" key="6">
    <source>
        <dbReference type="ARBA" id="ARBA00022989"/>
    </source>
</evidence>
<dbReference type="PANTHER" id="PTHR32063">
    <property type="match status" value="1"/>
</dbReference>
<dbReference type="GO" id="GO:0008324">
    <property type="term" value="F:monoatomic cation transmembrane transporter activity"/>
    <property type="evidence" value="ECO:0007669"/>
    <property type="project" value="InterPro"/>
</dbReference>
<feature type="transmembrane region" description="Helical" evidence="8">
    <location>
        <begin position="466"/>
        <end position="492"/>
    </location>
</feature>
<evidence type="ECO:0000313" key="10">
    <source>
        <dbReference type="Proteomes" id="UP000414233"/>
    </source>
</evidence>
<dbReference type="Gene3D" id="1.20.1640.10">
    <property type="entry name" value="Multidrug efflux transporter AcrB transmembrane domain"/>
    <property type="match status" value="2"/>
</dbReference>
<dbReference type="Gene3D" id="3.30.70.1440">
    <property type="entry name" value="Multidrug efflux transporter AcrB pore domain"/>
    <property type="match status" value="1"/>
</dbReference>
<dbReference type="PRINTS" id="PR00702">
    <property type="entry name" value="ACRIFLAVINRP"/>
</dbReference>
<feature type="transmembrane region" description="Helical" evidence="8">
    <location>
        <begin position="524"/>
        <end position="541"/>
    </location>
</feature>
<sequence>MINRLITLCLQKRVVVWIVALLVTAFGYYTWTQMAVEAYPDIGDVTAQVSTQAPGLAAEEIEQQITVPLERALAGTPGVASIRSSSTFGLSLITLVFRDGVEDYWARQRIMERVGQVTTLPSGITPGLDPVTGPAGEIYRYTLESDTKNLMELSELQRWVVIPALQQVAGVVNVDNFGGFTMQYQLELDPPQLQRYGVGLNDVTTAINNNSANAGGSRISRGEQGYVIRGIGMVHTLGDLGNIVVTQRNGVPVLVRDLGRLTYSHQEREGILGKDRNPDTIEGIVQMLKYQNPSETLKGVHAKVEELRKQLAPQGVRIVPYIDRDDLVQSTVHQVSHTVIEGVGLVCLVLILFLGSPRSALIAAATIPLALVAVFIMMHFTHMPANLFSLGAIDFGIIVDGAIVVTETILRRREVDPTATLTESDVLGATTQVARPILFATLIIITAYLPLFAFERAEAKLFSPMAYTVAYALLGALLCTFTLVPGLAYVALRKPRKIFHNKPLERLQAGFRRSLERLLAAPKVSYAVGVAALAAVVALGFSTGREFLPDLDEGSLWLQVQLPSGLSLDKASEMAGEVRSAVLAFPEVSYAVTQLGRSDSQADPWTPSHIEAPVGLKPYNTWPKGESKADFVRKLNARLQQIPGISVGISQPIIDGINDAVGGAHSPLVIRVVGNDFNELRRIGSDIVKTLNTVPGTADASIFQEPPIPQIVVDIDRAAAARYGINVSDITNLIQTGIGGASVSQVYVADRTYSVTVRFPPRTRNSPEALGSLFITASGGAQIPVSSLAKIRYRSGEATISHEMGKRVLIVRIDYRDRDLSAYLAEAQAKIDKSVKYDHGKYALSWGGQFENQQRAQTRLTLIMGLVLALMLVFLFAEFGRLRQAVLILGVVPLATLGGLFALRVTGETLNVASAVGFIALFGVAVQNGIIMVANINRVREQGVPLREAVISGAEERFRPVLMTATVATVGMLPAAMASGVGTDVQRALATVVVGGLVVATLLTLFILPTYYYTLERYVERRQARQGQNLQPLEA</sequence>
<comment type="subcellular location">
    <subcellularLocation>
        <location evidence="1">Cell membrane</location>
        <topology evidence="1">Multi-pass membrane protein</topology>
    </subcellularLocation>
</comment>
<feature type="transmembrane region" description="Helical" evidence="8">
    <location>
        <begin position="912"/>
        <end position="937"/>
    </location>
</feature>
<feature type="transmembrane region" description="Helical" evidence="8">
    <location>
        <begin position="387"/>
        <end position="405"/>
    </location>
</feature>
<evidence type="ECO:0000256" key="1">
    <source>
        <dbReference type="ARBA" id="ARBA00004651"/>
    </source>
</evidence>
<dbReference type="SUPFAM" id="SSF82714">
    <property type="entry name" value="Multidrug efflux transporter AcrB TolC docking domain, DN and DC subdomains"/>
    <property type="match status" value="2"/>
</dbReference>
<evidence type="ECO:0000256" key="5">
    <source>
        <dbReference type="ARBA" id="ARBA00022692"/>
    </source>
</evidence>
<keyword evidence="7 8" id="KW-0472">Membrane</keyword>
<comment type="similarity">
    <text evidence="2">Belongs to the resistance-nodulation-cell division (RND) (TC 2.A.6) family.</text>
</comment>
<keyword evidence="6 8" id="KW-1133">Transmembrane helix</keyword>
<dbReference type="PANTHER" id="PTHR32063:SF17">
    <property type="entry name" value="CATION EFFLUX SYSTEM PROTEIN"/>
    <property type="match status" value="1"/>
</dbReference>
<feature type="transmembrane region" description="Helical" evidence="8">
    <location>
        <begin position="958"/>
        <end position="977"/>
    </location>
</feature>
<organism evidence="9 10">
    <name type="scientific">Pandoraea terrae</name>
    <dbReference type="NCBI Taxonomy" id="1537710"/>
    <lineage>
        <taxon>Bacteria</taxon>
        <taxon>Pseudomonadati</taxon>
        <taxon>Pseudomonadota</taxon>
        <taxon>Betaproteobacteria</taxon>
        <taxon>Burkholderiales</taxon>
        <taxon>Burkholderiaceae</taxon>
        <taxon>Pandoraea</taxon>
    </lineage>
</organism>
<evidence type="ECO:0000256" key="4">
    <source>
        <dbReference type="ARBA" id="ARBA00022475"/>
    </source>
</evidence>
<protein>
    <submittedName>
        <fullName evidence="9">Cobalt-zinc-cadmium resistance protein CzcA</fullName>
    </submittedName>
</protein>
<proteinExistence type="inferred from homology"/>
<dbReference type="Proteomes" id="UP000414233">
    <property type="component" value="Unassembled WGS sequence"/>
</dbReference>